<keyword evidence="9" id="KW-1185">Reference proteome</keyword>
<evidence type="ECO:0000256" key="1">
    <source>
        <dbReference type="ARBA" id="ARBA00004167"/>
    </source>
</evidence>
<dbReference type="GO" id="GO:0016020">
    <property type="term" value="C:membrane"/>
    <property type="evidence" value="ECO:0007669"/>
    <property type="project" value="UniProtKB-SubCell"/>
</dbReference>
<dbReference type="Pfam" id="PF07886">
    <property type="entry name" value="BA14K"/>
    <property type="match status" value="2"/>
</dbReference>
<reference evidence="8 9" key="1">
    <citation type="submission" date="2020-08" db="EMBL/GenBank/DDBJ databases">
        <title>Genomic Encyclopedia of Type Strains, Phase IV (KMG-IV): sequencing the most valuable type-strain genomes for metagenomic binning, comparative biology and taxonomic classification.</title>
        <authorList>
            <person name="Goeker M."/>
        </authorList>
    </citation>
    <scope>NUCLEOTIDE SEQUENCE [LARGE SCALE GENOMIC DNA]</scope>
    <source>
        <strain evidence="8 9">DSM 29514</strain>
    </source>
</reference>
<comment type="subcellular location">
    <subcellularLocation>
        <location evidence="1">Membrane</location>
        <topology evidence="1">Single-pass membrane protein</topology>
    </subcellularLocation>
</comment>
<proteinExistence type="inferred from homology"/>
<accession>A0A7W6PTZ0</accession>
<dbReference type="AlphaFoldDB" id="A0A7W6PTZ0"/>
<name>A0A7W6PTZ0_9HYPH</name>
<keyword evidence="4" id="KW-1003">Cell membrane</keyword>
<sequence length="224" mass="24160">MKLVLAILGGLGLSVITFVAGLVISAGYFSARSDKQHLTGNQILWTDHPVRVNTAAVNLERVPGVTVAKDLVATAADDQMSRTLDRGVTGAIAPRELAEPEMPQLSEAHLAWCSSRYRSYRPRDNSYTPFGGGRRECVSPFTQQAANPQTDEVNPISPAPNGSDSFEAHQDSLDALPGEMAMNDGGENVVDAGRVASCAARYRSYRMEDNTYQPYGGGARRLCQ</sequence>
<comment type="similarity">
    <text evidence="2">Belongs to the BA14k family.</text>
</comment>
<organism evidence="8 9">
    <name type="scientific">Rhizobium rhizoryzae</name>
    <dbReference type="NCBI Taxonomy" id="451876"/>
    <lineage>
        <taxon>Bacteria</taxon>
        <taxon>Pseudomonadati</taxon>
        <taxon>Pseudomonadota</taxon>
        <taxon>Alphaproteobacteria</taxon>
        <taxon>Hyphomicrobiales</taxon>
        <taxon>Rhizobiaceae</taxon>
        <taxon>Rhizobium/Agrobacterium group</taxon>
        <taxon>Rhizobium</taxon>
    </lineage>
</organism>
<evidence type="ECO:0000256" key="5">
    <source>
        <dbReference type="ARBA" id="ARBA00022734"/>
    </source>
</evidence>
<evidence type="ECO:0000256" key="6">
    <source>
        <dbReference type="ARBA" id="ARBA00025321"/>
    </source>
</evidence>
<evidence type="ECO:0000256" key="4">
    <source>
        <dbReference type="ARBA" id="ARBA00022475"/>
    </source>
</evidence>
<gene>
    <name evidence="8" type="ORF">GGQ72_004242</name>
</gene>
<evidence type="ECO:0000313" key="8">
    <source>
        <dbReference type="EMBL" id="MBB4145677.1"/>
    </source>
</evidence>
<protein>
    <recommendedName>
        <fullName evidence="3">Lectin-like protein BA14k</fullName>
    </recommendedName>
</protein>
<dbReference type="GO" id="GO:0030246">
    <property type="term" value="F:carbohydrate binding"/>
    <property type="evidence" value="ECO:0007669"/>
    <property type="project" value="UniProtKB-KW"/>
</dbReference>
<evidence type="ECO:0000313" key="9">
    <source>
        <dbReference type="Proteomes" id="UP000519897"/>
    </source>
</evidence>
<comment type="function">
    <text evidence="6">Has immunoglobulin-binding and hemagglutination properties, and can bind to mannose. Essential for virulence. May be involved in LPS biosynthesis or polysaccharide transport.</text>
</comment>
<evidence type="ECO:0000256" key="2">
    <source>
        <dbReference type="ARBA" id="ARBA00010270"/>
    </source>
</evidence>
<dbReference type="RefSeq" id="WP_165137529.1">
    <property type="nucleotide sequence ID" value="NZ_CP049251.1"/>
</dbReference>
<dbReference type="InterPro" id="IPR012413">
    <property type="entry name" value="BA14K"/>
</dbReference>
<dbReference type="Proteomes" id="UP000519897">
    <property type="component" value="Unassembled WGS sequence"/>
</dbReference>
<keyword evidence="5" id="KW-0430">Lectin</keyword>
<comment type="caution">
    <text evidence="8">The sequence shown here is derived from an EMBL/GenBank/DDBJ whole genome shotgun (WGS) entry which is preliminary data.</text>
</comment>
<keyword evidence="4" id="KW-0472">Membrane</keyword>
<feature type="region of interest" description="Disordered" evidence="7">
    <location>
        <begin position="147"/>
        <end position="169"/>
    </location>
</feature>
<evidence type="ECO:0000256" key="7">
    <source>
        <dbReference type="SAM" id="MobiDB-lite"/>
    </source>
</evidence>
<dbReference type="EMBL" id="JACIEC010000010">
    <property type="protein sequence ID" value="MBB4145677.1"/>
    <property type="molecule type" value="Genomic_DNA"/>
</dbReference>
<evidence type="ECO:0000256" key="3">
    <source>
        <dbReference type="ARBA" id="ARBA00020552"/>
    </source>
</evidence>